<proteinExistence type="inferred from homology"/>
<feature type="chain" id="PRO_5035297201" description="Peptidase S11 D-alanyl-D-alanine carboxypeptidase A N-terminal domain-containing protein" evidence="11">
    <location>
        <begin position="43"/>
        <end position="412"/>
    </location>
</feature>
<keyword evidence="2 11" id="KW-0732">Signal</keyword>
<evidence type="ECO:0000256" key="5">
    <source>
        <dbReference type="ARBA" id="ARBA00022984"/>
    </source>
</evidence>
<feature type="active site" description="Proton acceptor" evidence="7">
    <location>
        <position position="94"/>
    </location>
</feature>
<evidence type="ECO:0000256" key="1">
    <source>
        <dbReference type="ARBA" id="ARBA00007164"/>
    </source>
</evidence>
<dbReference type="InterPro" id="IPR018044">
    <property type="entry name" value="Peptidase_S11"/>
</dbReference>
<feature type="active site" evidence="7">
    <location>
        <position position="146"/>
    </location>
</feature>
<name>A0A8J3B9K9_9BACI</name>
<dbReference type="SUPFAM" id="SSF56601">
    <property type="entry name" value="beta-lactamase/transpeptidase-like"/>
    <property type="match status" value="1"/>
</dbReference>
<dbReference type="GO" id="GO:0009002">
    <property type="term" value="F:serine-type D-Ala-D-Ala carboxypeptidase activity"/>
    <property type="evidence" value="ECO:0007669"/>
    <property type="project" value="InterPro"/>
</dbReference>
<evidence type="ECO:0000256" key="10">
    <source>
        <dbReference type="SAM" id="Phobius"/>
    </source>
</evidence>
<keyword evidence="3" id="KW-0378">Hydrolase</keyword>
<dbReference type="Gene3D" id="3.40.710.10">
    <property type="entry name" value="DD-peptidase/beta-lactamase superfamily"/>
    <property type="match status" value="1"/>
</dbReference>
<dbReference type="InterPro" id="IPR001967">
    <property type="entry name" value="Peptidase_S11_N"/>
</dbReference>
<evidence type="ECO:0000256" key="7">
    <source>
        <dbReference type="PIRSR" id="PIRSR618044-1"/>
    </source>
</evidence>
<keyword evidence="6" id="KW-0961">Cell wall biogenesis/degradation</keyword>
<dbReference type="AlphaFoldDB" id="A0A8J3B9K9"/>
<evidence type="ECO:0000256" key="9">
    <source>
        <dbReference type="RuleBase" id="RU004016"/>
    </source>
</evidence>
<evidence type="ECO:0000259" key="12">
    <source>
        <dbReference type="Pfam" id="PF00768"/>
    </source>
</evidence>
<feature type="active site" description="Acyl-ester intermediate" evidence="7">
    <location>
        <position position="91"/>
    </location>
</feature>
<keyword evidence="10" id="KW-1133">Transmembrane helix</keyword>
<evidence type="ECO:0000256" key="3">
    <source>
        <dbReference type="ARBA" id="ARBA00022801"/>
    </source>
</evidence>
<dbReference type="PRINTS" id="PR00725">
    <property type="entry name" value="DADACBPTASE1"/>
</dbReference>
<dbReference type="PANTHER" id="PTHR21581">
    <property type="entry name" value="D-ALANYL-D-ALANINE CARBOXYPEPTIDASE"/>
    <property type="match status" value="1"/>
</dbReference>
<evidence type="ECO:0000256" key="2">
    <source>
        <dbReference type="ARBA" id="ARBA00022729"/>
    </source>
</evidence>
<feature type="binding site" evidence="8">
    <location>
        <position position="251"/>
    </location>
    <ligand>
        <name>substrate</name>
    </ligand>
</feature>
<keyword evidence="14" id="KW-1185">Reference proteome</keyword>
<gene>
    <name evidence="13" type="ORF">GCM10007043_06540</name>
</gene>
<feature type="domain" description="Peptidase S11 D-alanyl-D-alanine carboxypeptidase A N-terminal" evidence="12">
    <location>
        <begin position="57"/>
        <end position="281"/>
    </location>
</feature>
<dbReference type="Proteomes" id="UP000637720">
    <property type="component" value="Unassembled WGS sequence"/>
</dbReference>
<reference evidence="13" key="1">
    <citation type="journal article" date="2014" name="Int. J. Syst. Evol. Microbiol.">
        <title>Complete genome sequence of Corynebacterium casei LMG S-19264T (=DSM 44701T), isolated from a smear-ripened cheese.</title>
        <authorList>
            <consortium name="US DOE Joint Genome Institute (JGI-PGF)"/>
            <person name="Walter F."/>
            <person name="Albersmeier A."/>
            <person name="Kalinowski J."/>
            <person name="Ruckert C."/>
        </authorList>
    </citation>
    <scope>NUCLEOTIDE SEQUENCE</scope>
    <source>
        <strain evidence="13">JCM 14719</strain>
    </source>
</reference>
<dbReference type="GO" id="GO:0071555">
    <property type="term" value="P:cell wall organization"/>
    <property type="evidence" value="ECO:0007669"/>
    <property type="project" value="UniProtKB-KW"/>
</dbReference>
<comment type="caution">
    <text evidence="13">The sequence shown here is derived from an EMBL/GenBank/DDBJ whole genome shotgun (WGS) entry which is preliminary data.</text>
</comment>
<dbReference type="Pfam" id="PF00768">
    <property type="entry name" value="Peptidase_S11"/>
    <property type="match status" value="1"/>
</dbReference>
<dbReference type="InterPro" id="IPR012338">
    <property type="entry name" value="Beta-lactam/transpept-like"/>
</dbReference>
<keyword evidence="10" id="KW-0472">Membrane</keyword>
<dbReference type="PANTHER" id="PTHR21581:SF6">
    <property type="entry name" value="TRAFFICKING PROTEIN PARTICLE COMPLEX SUBUNIT 12"/>
    <property type="match status" value="1"/>
</dbReference>
<evidence type="ECO:0000313" key="13">
    <source>
        <dbReference type="EMBL" id="GGJ95389.1"/>
    </source>
</evidence>
<evidence type="ECO:0000256" key="4">
    <source>
        <dbReference type="ARBA" id="ARBA00022960"/>
    </source>
</evidence>
<reference evidence="13" key="2">
    <citation type="submission" date="2020-09" db="EMBL/GenBank/DDBJ databases">
        <authorList>
            <person name="Sun Q."/>
            <person name="Ohkuma M."/>
        </authorList>
    </citation>
    <scope>NUCLEOTIDE SEQUENCE</scope>
    <source>
        <strain evidence="13">JCM 14719</strain>
    </source>
</reference>
<dbReference type="GO" id="GO:0006508">
    <property type="term" value="P:proteolysis"/>
    <property type="evidence" value="ECO:0007669"/>
    <property type="project" value="InterPro"/>
</dbReference>
<feature type="signal peptide" evidence="11">
    <location>
        <begin position="1"/>
        <end position="42"/>
    </location>
</feature>
<keyword evidence="10" id="KW-0812">Transmembrane</keyword>
<feature type="transmembrane region" description="Helical" evidence="10">
    <location>
        <begin position="354"/>
        <end position="376"/>
    </location>
</feature>
<accession>A0A8J3B9K9</accession>
<evidence type="ECO:0000313" key="14">
    <source>
        <dbReference type="Proteomes" id="UP000637720"/>
    </source>
</evidence>
<dbReference type="GO" id="GO:0009252">
    <property type="term" value="P:peptidoglycan biosynthetic process"/>
    <property type="evidence" value="ECO:0007669"/>
    <property type="project" value="UniProtKB-KW"/>
</dbReference>
<dbReference type="GO" id="GO:0008360">
    <property type="term" value="P:regulation of cell shape"/>
    <property type="evidence" value="ECO:0007669"/>
    <property type="project" value="UniProtKB-KW"/>
</dbReference>
<evidence type="ECO:0000256" key="6">
    <source>
        <dbReference type="ARBA" id="ARBA00023316"/>
    </source>
</evidence>
<keyword evidence="5" id="KW-0573">Peptidoglycan synthesis</keyword>
<keyword evidence="4" id="KW-0133">Cell shape</keyword>
<evidence type="ECO:0000256" key="8">
    <source>
        <dbReference type="PIRSR" id="PIRSR618044-2"/>
    </source>
</evidence>
<evidence type="ECO:0000256" key="11">
    <source>
        <dbReference type="SAM" id="SignalP"/>
    </source>
</evidence>
<dbReference type="EMBL" id="BMOF01000008">
    <property type="protein sequence ID" value="GGJ95389.1"/>
    <property type="molecule type" value="Genomic_DNA"/>
</dbReference>
<sequence>MVDSLQEGQQATRRWRRRFFLCCAWACVVILMLSGLAPPASASPTMTVTNAVRTKNPPAPMITAPSAVLIEAESGRVLFAKNKDAPMYPASITKIMTGIVALEKGRPDEIVTISQRAQAADGTRVYLVKGEQKPLLELVYAALVNSGNDAAIAIAEHVGGSEAAFAALMNEKAQAIGARHTHFVNASGLHDPQHVTTAYDMALIAQYAMRNPTFREIVQTKRRPWTGQEWQSELVNHNRLLWEYPGATGVKNGFTTKARFTLVASAERNGVSLISVVMGASSSAVLYRETKALLDYGFAVAPNLPPAPWVLAENSVAKREGKSVVHAASSSAEGTENGTWWATLFAFAKRVGKGLVGVGLLGLIGVGIVWIARAVVRRLVLCRRRRQAGVHHRYWGAYTTRHIPPRHNLYRE</sequence>
<organism evidence="13 14">
    <name type="scientific">Calditerricola satsumensis</name>
    <dbReference type="NCBI Taxonomy" id="373054"/>
    <lineage>
        <taxon>Bacteria</taxon>
        <taxon>Bacillati</taxon>
        <taxon>Bacillota</taxon>
        <taxon>Bacilli</taxon>
        <taxon>Bacillales</taxon>
        <taxon>Bacillaceae</taxon>
        <taxon>Calditerricola</taxon>
    </lineage>
</organism>
<comment type="similarity">
    <text evidence="1 9">Belongs to the peptidase S11 family.</text>
</comment>
<protein>
    <recommendedName>
        <fullName evidence="12">Peptidase S11 D-alanyl-D-alanine carboxypeptidase A N-terminal domain-containing protein</fullName>
    </recommendedName>
</protein>